<accession>A0A6A5ZG75</accession>
<feature type="region of interest" description="Disordered" evidence="1">
    <location>
        <begin position="108"/>
        <end position="221"/>
    </location>
</feature>
<dbReference type="AlphaFoldDB" id="A0A6A5ZG75"/>
<feature type="compositionally biased region" description="Basic and acidic residues" evidence="1">
    <location>
        <begin position="49"/>
        <end position="64"/>
    </location>
</feature>
<proteinExistence type="predicted"/>
<organism evidence="2 3">
    <name type="scientific">Lophiotrema nucula</name>
    <dbReference type="NCBI Taxonomy" id="690887"/>
    <lineage>
        <taxon>Eukaryota</taxon>
        <taxon>Fungi</taxon>
        <taxon>Dikarya</taxon>
        <taxon>Ascomycota</taxon>
        <taxon>Pezizomycotina</taxon>
        <taxon>Dothideomycetes</taxon>
        <taxon>Pleosporomycetidae</taxon>
        <taxon>Pleosporales</taxon>
        <taxon>Lophiotremataceae</taxon>
        <taxon>Lophiotrema</taxon>
    </lineage>
</organism>
<evidence type="ECO:0000256" key="1">
    <source>
        <dbReference type="SAM" id="MobiDB-lite"/>
    </source>
</evidence>
<dbReference type="OrthoDB" id="3797824at2759"/>
<feature type="region of interest" description="Disordered" evidence="1">
    <location>
        <begin position="39"/>
        <end position="92"/>
    </location>
</feature>
<feature type="compositionally biased region" description="Basic and acidic residues" evidence="1">
    <location>
        <begin position="173"/>
        <end position="183"/>
    </location>
</feature>
<evidence type="ECO:0000313" key="2">
    <source>
        <dbReference type="EMBL" id="KAF2118479.1"/>
    </source>
</evidence>
<name>A0A6A5ZG75_9PLEO</name>
<dbReference type="EMBL" id="ML977317">
    <property type="protein sequence ID" value="KAF2118479.1"/>
    <property type="molecule type" value="Genomic_DNA"/>
</dbReference>
<gene>
    <name evidence="2" type="ORF">BDV96DRAFT_569962</name>
</gene>
<reference evidence="2" key="1">
    <citation type="journal article" date="2020" name="Stud. Mycol.">
        <title>101 Dothideomycetes genomes: a test case for predicting lifestyles and emergence of pathogens.</title>
        <authorList>
            <person name="Haridas S."/>
            <person name="Albert R."/>
            <person name="Binder M."/>
            <person name="Bloem J."/>
            <person name="Labutti K."/>
            <person name="Salamov A."/>
            <person name="Andreopoulos B."/>
            <person name="Baker S."/>
            <person name="Barry K."/>
            <person name="Bills G."/>
            <person name="Bluhm B."/>
            <person name="Cannon C."/>
            <person name="Castanera R."/>
            <person name="Culley D."/>
            <person name="Daum C."/>
            <person name="Ezra D."/>
            <person name="Gonzalez J."/>
            <person name="Henrissat B."/>
            <person name="Kuo A."/>
            <person name="Liang C."/>
            <person name="Lipzen A."/>
            <person name="Lutzoni F."/>
            <person name="Magnuson J."/>
            <person name="Mondo S."/>
            <person name="Nolan M."/>
            <person name="Ohm R."/>
            <person name="Pangilinan J."/>
            <person name="Park H.-J."/>
            <person name="Ramirez L."/>
            <person name="Alfaro M."/>
            <person name="Sun H."/>
            <person name="Tritt A."/>
            <person name="Yoshinaga Y."/>
            <person name="Zwiers L.-H."/>
            <person name="Turgeon B."/>
            <person name="Goodwin S."/>
            <person name="Spatafora J."/>
            <person name="Crous P."/>
            <person name="Grigoriev I."/>
        </authorList>
    </citation>
    <scope>NUCLEOTIDE SEQUENCE</scope>
    <source>
        <strain evidence="2">CBS 627.86</strain>
    </source>
</reference>
<protein>
    <submittedName>
        <fullName evidence="2">Uncharacterized protein</fullName>
    </submittedName>
</protein>
<sequence>MYQRHFCPSMGAVWRPLSKEIPTLINGYSRPFHRSARLEADSNDAGNSDPRKDPTSQPPRETRRSRAAAAGQRVINLSNRPSGPGGLARGVFPSGQGVSIPVGQTLPEALGAEGSTDPSSPAPTAGRTRPLIRREIIDPSSTGGSRPPPGTLVRAPTNLRISRAAAPGTTRVRGPDLRGRDRSAPQNSGERAPKRRERKSGTASSGAGGGRRRNQDVKVEDTLSDAMVQHLLRLQRKEWDRVPYEPKYVQGRNGKLSPAALELQEAGKKLFEGEPPKTPSEPGRLERRLQIAGLHGV</sequence>
<evidence type="ECO:0000313" key="3">
    <source>
        <dbReference type="Proteomes" id="UP000799770"/>
    </source>
</evidence>
<keyword evidence="3" id="KW-1185">Reference proteome</keyword>
<dbReference type="Proteomes" id="UP000799770">
    <property type="component" value="Unassembled WGS sequence"/>
</dbReference>